<dbReference type="InterPro" id="IPR004485">
    <property type="entry name" value="Cobalamin_biosynth_CobD/CbiB"/>
</dbReference>
<dbReference type="GO" id="GO:0048472">
    <property type="term" value="F:threonine-phosphate decarboxylase activity"/>
    <property type="evidence" value="ECO:0007669"/>
    <property type="project" value="InterPro"/>
</dbReference>
<keyword evidence="6 9" id="KW-0812">Transmembrane</keyword>
<comment type="similarity">
    <text evidence="3 9">Belongs to the CobD/CbiB family.</text>
</comment>
<evidence type="ECO:0000256" key="8">
    <source>
        <dbReference type="ARBA" id="ARBA00023136"/>
    </source>
</evidence>
<dbReference type="PANTHER" id="PTHR34308:SF1">
    <property type="entry name" value="COBALAMIN BIOSYNTHESIS PROTEIN CBIB"/>
    <property type="match status" value="1"/>
</dbReference>
<keyword evidence="4 9" id="KW-1003">Cell membrane</keyword>
<keyword evidence="11" id="KW-1185">Reference proteome</keyword>
<evidence type="ECO:0000256" key="2">
    <source>
        <dbReference type="ARBA" id="ARBA00004953"/>
    </source>
</evidence>
<proteinExistence type="inferred from homology"/>
<keyword evidence="5 9" id="KW-0169">Cobalamin biosynthesis</keyword>
<comment type="caution">
    <text evidence="9">Lacks conserved residue(s) required for the propagation of feature annotation.</text>
</comment>
<dbReference type="HAMAP" id="MF_00024">
    <property type="entry name" value="CobD_CbiB"/>
    <property type="match status" value="1"/>
</dbReference>
<dbReference type="OrthoDB" id="9811967at2"/>
<accession>A0A5C1AFP7</accession>
<comment type="pathway">
    <text evidence="2 9">Cofactor biosynthesis; adenosylcobalamin biosynthesis.</text>
</comment>
<dbReference type="NCBIfam" id="TIGR00380">
    <property type="entry name" value="cobal_cbiB"/>
    <property type="match status" value="1"/>
</dbReference>
<organism evidence="10 11">
    <name type="scientific">Limnoglobus roseus</name>
    <dbReference type="NCBI Taxonomy" id="2598579"/>
    <lineage>
        <taxon>Bacteria</taxon>
        <taxon>Pseudomonadati</taxon>
        <taxon>Planctomycetota</taxon>
        <taxon>Planctomycetia</taxon>
        <taxon>Gemmatales</taxon>
        <taxon>Gemmataceae</taxon>
        <taxon>Limnoglobus</taxon>
    </lineage>
</organism>
<evidence type="ECO:0000313" key="11">
    <source>
        <dbReference type="Proteomes" id="UP000324974"/>
    </source>
</evidence>
<feature type="transmembrane region" description="Helical" evidence="9">
    <location>
        <begin position="163"/>
        <end position="183"/>
    </location>
</feature>
<feature type="transmembrane region" description="Helical" evidence="9">
    <location>
        <begin position="57"/>
        <end position="81"/>
    </location>
</feature>
<dbReference type="PANTHER" id="PTHR34308">
    <property type="entry name" value="COBALAMIN BIOSYNTHESIS PROTEIN CBIB"/>
    <property type="match status" value="1"/>
</dbReference>
<gene>
    <name evidence="9 10" type="primary">cobD</name>
    <name evidence="10" type="ORF">PX52LOC_05265</name>
</gene>
<name>A0A5C1AFP7_9BACT</name>
<dbReference type="AlphaFoldDB" id="A0A5C1AFP7"/>
<evidence type="ECO:0000256" key="5">
    <source>
        <dbReference type="ARBA" id="ARBA00022573"/>
    </source>
</evidence>
<feature type="transmembrane region" description="Helical" evidence="9">
    <location>
        <begin position="291"/>
        <end position="312"/>
    </location>
</feature>
<protein>
    <recommendedName>
        <fullName evidence="9">Cobalamin biosynthesis protein CobD</fullName>
    </recommendedName>
</protein>
<keyword evidence="8 9" id="KW-0472">Membrane</keyword>
<evidence type="ECO:0000256" key="6">
    <source>
        <dbReference type="ARBA" id="ARBA00022692"/>
    </source>
</evidence>
<dbReference type="Proteomes" id="UP000324974">
    <property type="component" value="Chromosome"/>
</dbReference>
<dbReference type="KEGG" id="lrs:PX52LOC_05265"/>
<sequence>MGMTAWPFGDPTVLLAALALDLVLGDPPNRWHPVAAMGKLIQLLWRIAPTRGRVQPFLAGLAVVVFGMVLCVGVGVGISFLRQSWPVVGIAAEVLLLKTTFSVRGLCSAGRQVRSRLKDGDLEAARRLLAWHLVSRDTHALNESQVAAATIESIAENASDSIVAPWLFFLLAGLPGAAAYRFANTADAMLGYRDAAREWLGKCPARFDDLLNLIPARVTACLLIAATPLAGGSIRQGFRIWRRDARLTVSPNAGHPMAAAAGSLGIELEKVGHYRLGKGLHLPAAADVGRAIRLVGIVVGFWAAGMGVWLVVRVVG</sequence>
<evidence type="ECO:0000256" key="9">
    <source>
        <dbReference type="HAMAP-Rule" id="MF_00024"/>
    </source>
</evidence>
<reference evidence="11" key="1">
    <citation type="submission" date="2019-08" db="EMBL/GenBank/DDBJ databases">
        <title>Limnoglobus roseus gen. nov., sp. nov., a novel freshwater planctomycete with a giant genome from the family Gemmataceae.</title>
        <authorList>
            <person name="Kulichevskaya I.S."/>
            <person name="Naumoff D.G."/>
            <person name="Miroshnikov K."/>
            <person name="Ivanova A."/>
            <person name="Philippov D.A."/>
            <person name="Hakobyan A."/>
            <person name="Rijpstra I.C."/>
            <person name="Sinninghe Damste J.S."/>
            <person name="Liesack W."/>
            <person name="Dedysh S.N."/>
        </authorList>
    </citation>
    <scope>NUCLEOTIDE SEQUENCE [LARGE SCALE GENOMIC DNA]</scope>
    <source>
        <strain evidence="11">PX52</strain>
    </source>
</reference>
<evidence type="ECO:0000256" key="3">
    <source>
        <dbReference type="ARBA" id="ARBA00006263"/>
    </source>
</evidence>
<evidence type="ECO:0000313" key="10">
    <source>
        <dbReference type="EMBL" id="QEL18249.1"/>
    </source>
</evidence>
<comment type="subcellular location">
    <subcellularLocation>
        <location evidence="1 9">Cell membrane</location>
        <topology evidence="1 9">Multi-pass membrane protein</topology>
    </subcellularLocation>
</comment>
<evidence type="ECO:0000256" key="7">
    <source>
        <dbReference type="ARBA" id="ARBA00022989"/>
    </source>
</evidence>
<dbReference type="GO" id="GO:0005886">
    <property type="term" value="C:plasma membrane"/>
    <property type="evidence" value="ECO:0007669"/>
    <property type="project" value="UniProtKB-SubCell"/>
</dbReference>
<comment type="function">
    <text evidence="9">Converts cobyric acid to cobinamide by the addition of aminopropanol on the F carboxylic group.</text>
</comment>
<evidence type="ECO:0000256" key="4">
    <source>
        <dbReference type="ARBA" id="ARBA00022475"/>
    </source>
</evidence>
<keyword evidence="7 9" id="KW-1133">Transmembrane helix</keyword>
<dbReference type="GO" id="GO:0009236">
    <property type="term" value="P:cobalamin biosynthetic process"/>
    <property type="evidence" value="ECO:0007669"/>
    <property type="project" value="UniProtKB-UniRule"/>
</dbReference>
<dbReference type="Pfam" id="PF03186">
    <property type="entry name" value="CobD_Cbib"/>
    <property type="match status" value="1"/>
</dbReference>
<dbReference type="UniPathway" id="UPA00148"/>
<evidence type="ECO:0000256" key="1">
    <source>
        <dbReference type="ARBA" id="ARBA00004651"/>
    </source>
</evidence>
<dbReference type="EMBL" id="CP042425">
    <property type="protein sequence ID" value="QEL18249.1"/>
    <property type="molecule type" value="Genomic_DNA"/>
</dbReference>
<dbReference type="GO" id="GO:0015420">
    <property type="term" value="F:ABC-type vitamin B12 transporter activity"/>
    <property type="evidence" value="ECO:0007669"/>
    <property type="project" value="UniProtKB-UniRule"/>
</dbReference>